<keyword evidence="3" id="KW-1185">Reference proteome</keyword>
<reference evidence="2 3" key="1">
    <citation type="submission" date="2018-05" db="EMBL/GenBank/DDBJ databases">
        <title>Genome sequencing and assembly of the regulated plant pathogen Lachnellula willkommii and related sister species for the development of diagnostic species identification markers.</title>
        <authorList>
            <person name="Giroux E."/>
            <person name="Bilodeau G."/>
        </authorList>
    </citation>
    <scope>NUCLEOTIDE SEQUENCE [LARGE SCALE GENOMIC DNA]</scope>
    <source>
        <strain evidence="2 3">CBS 268.59</strain>
    </source>
</reference>
<evidence type="ECO:0000313" key="2">
    <source>
        <dbReference type="EMBL" id="TVY82915.1"/>
    </source>
</evidence>
<sequence length="326" mass="37655">MATTIHDGSQPPPSPYLTCVSPDLLIRNALIASYQSEPPGTGLFTLFSSLPVELRVKVWQHAISVPRIVGMEKVPCWEHESLNSGRSYFADRWHYRIRNPPPLLSTCVESRREALKAYQTHDNLNAPKSNPPWIRYDYDILHLKARRWDEQGQQVAHMWSEYDVRGWNYPGGNVSDGHYSPKRECFKKVEAMAINRELFSGTTNDYVEVLVRRTFPNLKLLIILIDDEIDIETAWEIKNHSFSPYEIPEANPGFVRRWAFTAASTGPFTLVSSQNSWYRYDVEYKMHRYFTREKVRIKSFVPPYVVVMGCALPKAMEIPSCGRLPV</sequence>
<dbReference type="OrthoDB" id="3473305at2759"/>
<dbReference type="EMBL" id="QGMK01000258">
    <property type="protein sequence ID" value="TVY82915.1"/>
    <property type="molecule type" value="Genomic_DNA"/>
</dbReference>
<dbReference type="PANTHER" id="PTHR35910:SF6">
    <property type="entry name" value="2EXR DOMAIN-CONTAINING PROTEIN"/>
    <property type="match status" value="1"/>
</dbReference>
<name>A0A8T9CAZ7_9HELO</name>
<dbReference type="PANTHER" id="PTHR35910">
    <property type="entry name" value="2EXR DOMAIN-CONTAINING PROTEIN"/>
    <property type="match status" value="1"/>
</dbReference>
<evidence type="ECO:0000313" key="3">
    <source>
        <dbReference type="Proteomes" id="UP000469558"/>
    </source>
</evidence>
<protein>
    <recommendedName>
        <fullName evidence="1">2EXR domain-containing protein</fullName>
    </recommendedName>
</protein>
<proteinExistence type="predicted"/>
<feature type="domain" description="2EXR" evidence="1">
    <location>
        <begin position="44"/>
        <end position="141"/>
    </location>
</feature>
<dbReference type="Pfam" id="PF20150">
    <property type="entry name" value="2EXR"/>
    <property type="match status" value="1"/>
</dbReference>
<evidence type="ECO:0000259" key="1">
    <source>
        <dbReference type="Pfam" id="PF20150"/>
    </source>
</evidence>
<dbReference type="AlphaFoldDB" id="A0A8T9CAZ7"/>
<accession>A0A8T9CAZ7</accession>
<gene>
    <name evidence="2" type="ORF">LSUE1_G001893</name>
</gene>
<dbReference type="Proteomes" id="UP000469558">
    <property type="component" value="Unassembled WGS sequence"/>
</dbReference>
<dbReference type="InterPro" id="IPR045518">
    <property type="entry name" value="2EXR"/>
</dbReference>
<comment type="caution">
    <text evidence="2">The sequence shown here is derived from an EMBL/GenBank/DDBJ whole genome shotgun (WGS) entry which is preliminary data.</text>
</comment>
<organism evidence="2 3">
    <name type="scientific">Lachnellula suecica</name>
    <dbReference type="NCBI Taxonomy" id="602035"/>
    <lineage>
        <taxon>Eukaryota</taxon>
        <taxon>Fungi</taxon>
        <taxon>Dikarya</taxon>
        <taxon>Ascomycota</taxon>
        <taxon>Pezizomycotina</taxon>
        <taxon>Leotiomycetes</taxon>
        <taxon>Helotiales</taxon>
        <taxon>Lachnaceae</taxon>
        <taxon>Lachnellula</taxon>
    </lineage>
</organism>